<keyword evidence="1" id="KW-0812">Transmembrane</keyword>
<protein>
    <recommendedName>
        <fullName evidence="3">DUF2809 domain-containing protein</fullName>
    </recommendedName>
</protein>
<feature type="transmembrane region" description="Helical" evidence="1">
    <location>
        <begin position="31"/>
        <end position="52"/>
    </location>
</feature>
<keyword evidence="1" id="KW-0472">Membrane</keyword>
<organism evidence="2">
    <name type="scientific">uncultured Aureispira sp</name>
    <dbReference type="NCBI Taxonomy" id="1331704"/>
    <lineage>
        <taxon>Bacteria</taxon>
        <taxon>Pseudomonadati</taxon>
        <taxon>Bacteroidota</taxon>
        <taxon>Saprospiria</taxon>
        <taxon>Saprospirales</taxon>
        <taxon>Saprospiraceae</taxon>
        <taxon>Aureispira</taxon>
        <taxon>environmental samples</taxon>
    </lineage>
</organism>
<gene>
    <name evidence="2" type="ORF">HELGO_WM40311</name>
</gene>
<dbReference type="AlphaFoldDB" id="A0A6S6TE86"/>
<evidence type="ECO:0000256" key="1">
    <source>
        <dbReference type="SAM" id="Phobius"/>
    </source>
</evidence>
<dbReference type="Pfam" id="PF10990">
    <property type="entry name" value="DUF2809"/>
    <property type="match status" value="1"/>
</dbReference>
<accession>A0A6S6TE86</accession>
<dbReference type="EMBL" id="CACVAQ010000206">
    <property type="protein sequence ID" value="CAA6813681.1"/>
    <property type="molecule type" value="Genomic_DNA"/>
</dbReference>
<dbReference type="InterPro" id="IPR021257">
    <property type="entry name" value="DUF2809"/>
</dbReference>
<reference evidence="2" key="1">
    <citation type="submission" date="2020-01" db="EMBL/GenBank/DDBJ databases">
        <authorList>
            <person name="Meier V. D."/>
            <person name="Meier V D."/>
        </authorList>
    </citation>
    <scope>NUCLEOTIDE SEQUENCE</scope>
    <source>
        <strain evidence="2">HLG_WM_MAG_10</strain>
    </source>
</reference>
<feature type="transmembrane region" description="Helical" evidence="1">
    <location>
        <begin position="7"/>
        <end position="25"/>
    </location>
</feature>
<feature type="transmembrane region" description="Helical" evidence="1">
    <location>
        <begin position="59"/>
        <end position="78"/>
    </location>
</feature>
<feature type="transmembrane region" description="Helical" evidence="1">
    <location>
        <begin position="98"/>
        <end position="116"/>
    </location>
</feature>
<evidence type="ECO:0008006" key="3">
    <source>
        <dbReference type="Google" id="ProtNLM"/>
    </source>
</evidence>
<keyword evidence="1" id="KW-1133">Transmembrane helix</keyword>
<name>A0A6S6TE86_9BACT</name>
<evidence type="ECO:0000313" key="2">
    <source>
        <dbReference type="EMBL" id="CAA6813681.1"/>
    </source>
</evidence>
<sequence>MFTFKKKYFLLTILLFIVEVLIALFVRDRFIRPYGGDFLVVILIYCFLRTFIKQSPFRLAVVTLIFSFVVEIAQYFNIVEVIGLKGNRLAEIVIGTGYSNHDLVAYTLGVLVCYFFDRSQNDA</sequence>
<proteinExistence type="predicted"/>